<dbReference type="RefSeq" id="WP_092351105.1">
    <property type="nucleotide sequence ID" value="NZ_CZVW01000033.1"/>
</dbReference>
<keyword evidence="2" id="KW-1185">Reference proteome</keyword>
<dbReference type="InterPro" id="IPR021107">
    <property type="entry name" value="Restrct_endonuc_II_HinP1I"/>
</dbReference>
<dbReference type="GO" id="GO:0004519">
    <property type="term" value="F:endonuclease activity"/>
    <property type="evidence" value="ECO:0007669"/>
    <property type="project" value="UniProtKB-KW"/>
</dbReference>
<keyword evidence="1" id="KW-0540">Nuclease</keyword>
<protein>
    <submittedName>
        <fullName evidence="1">R.HinP1I restriction endonuclease</fullName>
    </submittedName>
</protein>
<dbReference type="EMBL" id="CZVW01000033">
    <property type="protein sequence ID" value="CUT05130.1"/>
    <property type="molecule type" value="Genomic_DNA"/>
</dbReference>
<dbReference type="Proteomes" id="UP000199197">
    <property type="component" value="Unassembled WGS sequence"/>
</dbReference>
<dbReference type="AlphaFoldDB" id="A0A0P1NZ37"/>
<keyword evidence="1" id="KW-0378">Hydrolase</keyword>
<accession>A0A0P1NZ37</accession>
<reference evidence="2" key="1">
    <citation type="submission" date="2015-11" db="EMBL/GenBank/DDBJ databases">
        <authorList>
            <person name="Varghese N."/>
        </authorList>
    </citation>
    <scope>NUCLEOTIDE SEQUENCE [LARGE SCALE GENOMIC DNA]</scope>
    <source>
        <strain evidence="2">JGI-23</strain>
    </source>
</reference>
<sequence length="284" mass="33121">MNKFVLGSQTAKGGFANEKIICSKFNNWEKDKEAKLWLQIMGYDINRIDQVKAIQIPTRIKRSEIIKFGFSEEEYEELMRFKKTDVQVQIKLIIFIGKVLKIENLSLKKANSDANYNQVDKRSVDSYKEMWNFDDEIGIALKLFTGEVNPNDHVEMLRTKKLRDMRRIFLDELKDEIAQKIISFFNRNKILVVSDILKGRGGFSADWMLVTRYNKHSDTTTWILKDINTAMNFFGQGEVKISPNGNLYIGKITMQRKGGTPDPTKLQFKIRPCELFKIENIEEK</sequence>
<name>A0A0P1NZ37_9BACT</name>
<evidence type="ECO:0000313" key="2">
    <source>
        <dbReference type="Proteomes" id="UP000199197"/>
    </source>
</evidence>
<evidence type="ECO:0000313" key="1">
    <source>
        <dbReference type="EMBL" id="CUT05130.1"/>
    </source>
</evidence>
<organism evidence="1 2">
    <name type="scientific">Candidatus Chryseopegocella kryptomonas</name>
    <dbReference type="NCBI Taxonomy" id="1633643"/>
    <lineage>
        <taxon>Bacteria</taxon>
        <taxon>Pseudomonadati</taxon>
        <taxon>Candidatus Kryptoniota</taxon>
        <taxon>Candidatus Chryseopegocella</taxon>
    </lineage>
</organism>
<keyword evidence="1" id="KW-0255">Endonuclease</keyword>
<dbReference type="OrthoDB" id="5362736at2"/>
<gene>
    <name evidence="1" type="ORF">JGI23_01890</name>
</gene>
<dbReference type="Gene3D" id="3.40.1350.40">
    <property type="match status" value="2"/>
</dbReference>
<dbReference type="Pfam" id="PF11463">
    <property type="entry name" value="R-HINP1I"/>
    <property type="match status" value="1"/>
</dbReference>
<proteinExistence type="predicted"/>